<sequence>MDAGRDSGRARTRTAALMRSTVEQLRLAARRLRSLAETSPSEQTATRLRALGHDVSAKADDIEERADQIDDGTPTNT</sequence>
<reference evidence="2" key="1">
    <citation type="submission" date="2021-01" db="EMBL/GenBank/DDBJ databases">
        <title>Whole genome shotgun sequence of Actinoplanes tereljensis NBRC 105297.</title>
        <authorList>
            <person name="Komaki H."/>
            <person name="Tamura T."/>
        </authorList>
    </citation>
    <scope>NUCLEOTIDE SEQUENCE</scope>
    <source>
        <strain evidence="2">NBRC 105297</strain>
    </source>
</reference>
<gene>
    <name evidence="2" type="ORF">Ate02nite_60410</name>
</gene>
<accession>A0A919NQM0</accession>
<organism evidence="2 3">
    <name type="scientific">Paractinoplanes tereljensis</name>
    <dbReference type="NCBI Taxonomy" id="571912"/>
    <lineage>
        <taxon>Bacteria</taxon>
        <taxon>Bacillati</taxon>
        <taxon>Actinomycetota</taxon>
        <taxon>Actinomycetes</taxon>
        <taxon>Micromonosporales</taxon>
        <taxon>Micromonosporaceae</taxon>
        <taxon>Paractinoplanes</taxon>
    </lineage>
</organism>
<dbReference type="EMBL" id="BOMY01000039">
    <property type="protein sequence ID" value="GIF23311.1"/>
    <property type="molecule type" value="Genomic_DNA"/>
</dbReference>
<feature type="compositionally biased region" description="Polar residues" evidence="1">
    <location>
        <begin position="37"/>
        <end position="46"/>
    </location>
</feature>
<evidence type="ECO:0000256" key="1">
    <source>
        <dbReference type="SAM" id="MobiDB-lite"/>
    </source>
</evidence>
<dbReference type="Proteomes" id="UP000623608">
    <property type="component" value="Unassembled WGS sequence"/>
</dbReference>
<evidence type="ECO:0000313" key="3">
    <source>
        <dbReference type="Proteomes" id="UP000623608"/>
    </source>
</evidence>
<protein>
    <submittedName>
        <fullName evidence="2">Uncharacterized protein</fullName>
    </submittedName>
</protein>
<proteinExistence type="predicted"/>
<feature type="region of interest" description="Disordered" evidence="1">
    <location>
        <begin position="34"/>
        <end position="77"/>
    </location>
</feature>
<evidence type="ECO:0000313" key="2">
    <source>
        <dbReference type="EMBL" id="GIF23311.1"/>
    </source>
</evidence>
<keyword evidence="3" id="KW-1185">Reference proteome</keyword>
<comment type="caution">
    <text evidence="2">The sequence shown here is derived from an EMBL/GenBank/DDBJ whole genome shotgun (WGS) entry which is preliminary data.</text>
</comment>
<name>A0A919NQM0_9ACTN</name>
<feature type="compositionally biased region" description="Basic and acidic residues" evidence="1">
    <location>
        <begin position="51"/>
        <end position="68"/>
    </location>
</feature>
<dbReference type="AlphaFoldDB" id="A0A919NQM0"/>